<feature type="domain" description="AAA+ ATPase" evidence="2">
    <location>
        <begin position="723"/>
        <end position="850"/>
    </location>
</feature>
<organism evidence="3 4">
    <name type="scientific">Fusarium venenatum</name>
    <dbReference type="NCBI Taxonomy" id="56646"/>
    <lineage>
        <taxon>Eukaryota</taxon>
        <taxon>Fungi</taxon>
        <taxon>Dikarya</taxon>
        <taxon>Ascomycota</taxon>
        <taxon>Pezizomycotina</taxon>
        <taxon>Sordariomycetes</taxon>
        <taxon>Hypocreomycetidae</taxon>
        <taxon>Hypocreales</taxon>
        <taxon>Nectriaceae</taxon>
        <taxon>Fusarium</taxon>
    </lineage>
</organism>
<dbReference type="CDD" id="cd19481">
    <property type="entry name" value="RecA-like_protease"/>
    <property type="match status" value="1"/>
</dbReference>
<dbReference type="Pfam" id="PF00004">
    <property type="entry name" value="AAA"/>
    <property type="match status" value="1"/>
</dbReference>
<dbReference type="InterPro" id="IPR003959">
    <property type="entry name" value="ATPase_AAA_core"/>
</dbReference>
<evidence type="ECO:0000313" key="4">
    <source>
        <dbReference type="Proteomes" id="UP000245910"/>
    </source>
</evidence>
<feature type="region of interest" description="Disordered" evidence="1">
    <location>
        <begin position="107"/>
        <end position="133"/>
    </location>
</feature>
<dbReference type="Gene3D" id="3.40.50.300">
    <property type="entry name" value="P-loop containing nucleotide triphosphate hydrolases"/>
    <property type="match status" value="1"/>
</dbReference>
<dbReference type="AlphaFoldDB" id="A0A2L2T611"/>
<feature type="compositionally biased region" description="Basic and acidic residues" evidence="1">
    <location>
        <begin position="1005"/>
        <end position="1024"/>
    </location>
</feature>
<protein>
    <recommendedName>
        <fullName evidence="2">AAA+ ATPase domain-containing protein</fullName>
    </recommendedName>
</protein>
<dbReference type="EMBL" id="LN649230">
    <property type="protein sequence ID" value="CEI63183.1"/>
    <property type="molecule type" value="Genomic_DNA"/>
</dbReference>
<evidence type="ECO:0000259" key="2">
    <source>
        <dbReference type="SMART" id="SM00382"/>
    </source>
</evidence>
<evidence type="ECO:0000256" key="1">
    <source>
        <dbReference type="SAM" id="MobiDB-lite"/>
    </source>
</evidence>
<accession>A0A2L2T611</accession>
<proteinExistence type="predicted"/>
<dbReference type="SUPFAM" id="SSF52540">
    <property type="entry name" value="P-loop containing nucleoside triphosphate hydrolases"/>
    <property type="match status" value="1"/>
</dbReference>
<dbReference type="InterPro" id="IPR054289">
    <property type="entry name" value="DUF7025"/>
</dbReference>
<feature type="region of interest" description="Disordered" evidence="1">
    <location>
        <begin position="279"/>
        <end position="334"/>
    </location>
</feature>
<keyword evidence="4" id="KW-1185">Reference proteome</keyword>
<feature type="compositionally biased region" description="Acidic residues" evidence="1">
    <location>
        <begin position="120"/>
        <end position="133"/>
    </location>
</feature>
<reference evidence="4" key="1">
    <citation type="submission" date="2014-10" db="EMBL/GenBank/DDBJ databases">
        <authorList>
            <person name="King R."/>
        </authorList>
    </citation>
    <scope>NUCLEOTIDE SEQUENCE [LARGE SCALE GENOMIC DNA]</scope>
    <source>
        <strain evidence="4">A3/5</strain>
    </source>
</reference>
<dbReference type="PANTHER" id="PTHR46411:SF2">
    <property type="entry name" value="AAA+ ATPASE DOMAIN-CONTAINING PROTEIN"/>
    <property type="match status" value="1"/>
</dbReference>
<dbReference type="STRING" id="56646.A0A2L2T611"/>
<dbReference type="SMART" id="SM00382">
    <property type="entry name" value="AAA"/>
    <property type="match status" value="1"/>
</dbReference>
<dbReference type="Proteomes" id="UP000245910">
    <property type="component" value="Chromosome II"/>
</dbReference>
<feature type="compositionally biased region" description="Acidic residues" evidence="1">
    <location>
        <begin position="1065"/>
        <end position="1085"/>
    </location>
</feature>
<dbReference type="InterPro" id="IPR056599">
    <property type="entry name" value="AAA_lid_fung"/>
</dbReference>
<feature type="compositionally biased region" description="Polar residues" evidence="1">
    <location>
        <begin position="1"/>
        <end position="15"/>
    </location>
</feature>
<dbReference type="Pfam" id="PF22942">
    <property type="entry name" value="DUF7025"/>
    <property type="match status" value="1"/>
</dbReference>
<feature type="region of interest" description="Disordered" evidence="1">
    <location>
        <begin position="1"/>
        <end position="54"/>
    </location>
</feature>
<feature type="compositionally biased region" description="Basic and acidic residues" evidence="1">
    <location>
        <begin position="309"/>
        <end position="334"/>
    </location>
</feature>
<dbReference type="InterPro" id="IPR027417">
    <property type="entry name" value="P-loop_NTPase"/>
</dbReference>
<dbReference type="InterPro" id="IPR003593">
    <property type="entry name" value="AAA+_ATPase"/>
</dbReference>
<feature type="region of interest" description="Disordered" evidence="1">
    <location>
        <begin position="985"/>
        <end position="1085"/>
    </location>
</feature>
<feature type="compositionally biased region" description="Polar residues" evidence="1">
    <location>
        <begin position="292"/>
        <end position="301"/>
    </location>
</feature>
<evidence type="ECO:0000313" key="3">
    <source>
        <dbReference type="EMBL" id="CEI63183.1"/>
    </source>
</evidence>
<name>A0A2L2T611_9HYPO</name>
<dbReference type="PANTHER" id="PTHR46411">
    <property type="entry name" value="FAMILY ATPASE, PUTATIVE-RELATED"/>
    <property type="match status" value="1"/>
</dbReference>
<dbReference type="GO" id="GO:0005524">
    <property type="term" value="F:ATP binding"/>
    <property type="evidence" value="ECO:0007669"/>
    <property type="project" value="InterPro"/>
</dbReference>
<dbReference type="GO" id="GO:0016887">
    <property type="term" value="F:ATP hydrolysis activity"/>
    <property type="evidence" value="ECO:0007669"/>
    <property type="project" value="InterPro"/>
</dbReference>
<sequence length="1085" mass="123365">MATSPNTHEVTSPGSLSEAAPPDGAPGQDAVPTPAPVESPPSLHSEGETSSKVLDSMSSTKLFIAAQVLEQEAKKLQSLCPDPATEDHNDRLDLAIRVLEEVRKELHDRNNASQQNAENEAGDNSETPTEDEEDKIICKVKRLSMEGWSDNQPEPKHAIAAYYPAASLVEITHDENKAIRDVPDRQERPHRVELASLSLLQEITEITGIDCDDETFLLPPQHADLCFLCTQTCAAIQGRTILIVNEKNLLIDILKLLIRYHDEIGERLVHLEGVLRSEVEGPDHTNAPGSPKCTTPDTSVMSEQQSPESLKESSSKSEDERDPENKKDNGEALKTRKKLTRRFDSLKLLQDFSDKYLAAQHMTYARIKSGDLEKITFEDLCFLFTVGDIIYIKEREYEQLGKTYAVSGGQQRKEKSKKRLRTFSAIDFDKMPEGNPQSSARGLWSPLTIDYYTMESDGYYLGSKAKRKEIKHFSGERSITDLAVFPLRFHQRKEEVVERLTERGTRYHLSHGHKSYRGMTCSQHDEETPNEVFGDIYVDFKDYYRSFDRRPHFLPGTLPRHNPHFLPPGTSARPNLGILNAFEPDLAESQDDVDGVILDLFDREIDQKAMEDFVSTHQHEIGLERLSSDPLSNEVLQLLPHWVPAYFFRTRTYHRVYVSQIEEIDKSDIARDNSFESLVIPDGHRKLLVGLVRNLVIEQDPESNRQDNSKTATQIDIVRGKGQGLIILLHGPPGSGKTSTAETLAAYSRRPLYPITCGDLGVDPDSVERSLNEHTERAQRWGCILLLDEADVFLSRRDWRDTNRNALVSVFLRQLEYYSGILFLTTNRVGVIDEAFKSRIHVSLAYPTIRLKETLEIWEGILDRLTRDNHTTKIKVKFDRSALLTWADRHYRAHEPMNTAWNGRQIRNAFQLAISLGHHDRDRNLAAANMTNAEAVASGEKKWTIVKLTTANFNNIAKTARDFEDYLHATRGDDSEIAKTLALRHDEQSDNVAGYSRSTPAQKDYPGRRRELLSPRLTNRDRGISRNSSGYESRRSRVRRKEESPSERRQQRRSQGGRDEKRNDEFEDGEGDENDIIDEFSSDDE</sequence>
<feature type="compositionally biased region" description="Low complexity" evidence="1">
    <location>
        <begin position="19"/>
        <end position="32"/>
    </location>
</feature>
<feature type="compositionally biased region" description="Basic and acidic residues" evidence="1">
    <location>
        <begin position="1032"/>
        <end position="1049"/>
    </location>
</feature>
<dbReference type="Pfam" id="PF23232">
    <property type="entry name" value="AAA_lid_13"/>
    <property type="match status" value="1"/>
</dbReference>